<dbReference type="InterPro" id="IPR012997">
    <property type="entry name" value="RplA"/>
</dbReference>
<evidence type="ECO:0000256" key="4">
    <source>
        <dbReference type="RuleBase" id="RU003495"/>
    </source>
</evidence>
<proteinExistence type="inferred from homology"/>
<reference evidence="6 7" key="1">
    <citation type="submission" date="2024-04" db="EMBL/GenBank/DDBJ databases">
        <title>Okeanomitos corallinicola gen. &amp; sp. nov. (Nostocales, Cyanobacteria), a new toxic marine heterocyst-forming cyanobacterium from a coral reef.</title>
        <authorList>
            <person name="Li H."/>
            <person name="Li R."/>
            <person name="Kang J."/>
            <person name="Hii K.S."/>
            <person name="Mohamed H.F."/>
            <person name="Xu X."/>
            <person name="Luo Z."/>
        </authorList>
    </citation>
    <scope>NUCLEOTIDE SEQUENCE [LARGE SCALE GENOMIC DNA]</scope>
    <source>
        <strain evidence="6 7">TIOX110</strain>
    </source>
</reference>
<evidence type="ECO:0000256" key="3">
    <source>
        <dbReference type="HAMAP-Rule" id="MF_02071"/>
    </source>
</evidence>
<dbReference type="InterPro" id="IPR034718">
    <property type="entry name" value="RlpA"/>
</dbReference>
<dbReference type="PANTHER" id="PTHR34183:SF8">
    <property type="entry name" value="ENDOLYTIC PEPTIDOGLYCAN TRANSGLYCOSYLASE RLPA-RELATED"/>
    <property type="match status" value="1"/>
</dbReference>
<comment type="similarity">
    <text evidence="3 4">Belongs to the RlpA family.</text>
</comment>
<evidence type="ECO:0000256" key="2">
    <source>
        <dbReference type="ARBA" id="ARBA00023316"/>
    </source>
</evidence>
<dbReference type="InterPro" id="IPR036908">
    <property type="entry name" value="RlpA-like_sf"/>
</dbReference>
<comment type="function">
    <text evidence="3">Lytic transglycosylase with a strong preference for naked glycan strands that lack stem peptides.</text>
</comment>
<dbReference type="EMBL" id="CP150886">
    <property type="protein sequence ID" value="WZB88103.1"/>
    <property type="molecule type" value="Genomic_DNA"/>
</dbReference>
<evidence type="ECO:0000256" key="1">
    <source>
        <dbReference type="ARBA" id="ARBA00023239"/>
    </source>
</evidence>
<dbReference type="NCBIfam" id="TIGR00413">
    <property type="entry name" value="rlpA"/>
    <property type="match status" value="1"/>
</dbReference>
<feature type="domain" description="RlpA-like protein double-psi beta-barrel" evidence="5">
    <location>
        <begin position="264"/>
        <end position="352"/>
    </location>
</feature>
<accession>A0ABZ2UV92</accession>
<keyword evidence="1 3" id="KW-0456">Lyase</keyword>
<gene>
    <name evidence="3" type="primary">rlpA</name>
    <name evidence="6" type="ORF">WJM97_22595</name>
</gene>
<evidence type="ECO:0000313" key="7">
    <source>
        <dbReference type="Proteomes" id="UP001483337"/>
    </source>
</evidence>
<name>A0ABZ2UV92_9CYAN</name>
<dbReference type="SUPFAM" id="SSF50685">
    <property type="entry name" value="Barwin-like endoglucanases"/>
    <property type="match status" value="1"/>
</dbReference>
<keyword evidence="7" id="KW-1185">Reference proteome</keyword>
<keyword evidence="2 3" id="KW-0961">Cell wall biogenesis/degradation</keyword>
<evidence type="ECO:0000259" key="5">
    <source>
        <dbReference type="Pfam" id="PF03330"/>
    </source>
</evidence>
<dbReference type="CDD" id="cd22268">
    <property type="entry name" value="DPBB_RlpA-like"/>
    <property type="match status" value="1"/>
</dbReference>
<protein>
    <recommendedName>
        <fullName evidence="3">Probable endolytic peptidoglycan transglycosylase RlpA</fullName>
        <ecNumber evidence="3">4.2.2.-</ecNumber>
    </recommendedName>
</protein>
<dbReference type="Pfam" id="PF03330">
    <property type="entry name" value="DPBB_1"/>
    <property type="match status" value="1"/>
</dbReference>
<dbReference type="InterPro" id="IPR009009">
    <property type="entry name" value="RlpA-like_DPBB"/>
</dbReference>
<organism evidence="6 7">
    <name type="scientific">Okeanomitos corallinicola TIOX110</name>
    <dbReference type="NCBI Taxonomy" id="3133117"/>
    <lineage>
        <taxon>Bacteria</taxon>
        <taxon>Bacillati</taxon>
        <taxon>Cyanobacteriota</taxon>
        <taxon>Cyanophyceae</taxon>
        <taxon>Nostocales</taxon>
        <taxon>Aphanizomenonaceae</taxon>
        <taxon>Okeanomitos</taxon>
    </lineage>
</organism>
<dbReference type="EC" id="4.2.2.-" evidence="3"/>
<dbReference type="HAMAP" id="MF_02071">
    <property type="entry name" value="RlpA"/>
    <property type="match status" value="1"/>
</dbReference>
<sequence length="357" mass="38435">MNQRYLLTIAAVFLSVVGSPLEGRTQTAKNNIPTAQASAAVDVVKVGEYQTEKQNTTPDTANTQIYAHSVQGRQAATLYIRSIPVLTFLSSSPVTGAETKVGTVSTTKDMSSYNQTAGNSERVASVGNVKDVSKSSKFADNPVQRATLLAAKVNNLIRDNADASQITVSWKAEKKSPVNNKAQDKDAAVDKQLERYTIKIGGKELVEINDTTKLADTTNNPARDALQATNRLRRLIGNAAPINTIANLPKLPQDVASRVKLKFKGVASWYGYDWAGNKTANGERYNPEGMTAAHRTLPLGTKVRVTNTRNGKSVVLRINDRGPYIGGRIIDVSLGAARILGMMKSGLAPVRVEVLGK</sequence>
<dbReference type="RefSeq" id="WP_353931012.1">
    <property type="nucleotide sequence ID" value="NZ_CP150886.1"/>
</dbReference>
<evidence type="ECO:0000313" key="6">
    <source>
        <dbReference type="EMBL" id="WZB88103.1"/>
    </source>
</evidence>
<dbReference type="Gene3D" id="2.40.40.10">
    <property type="entry name" value="RlpA-like domain"/>
    <property type="match status" value="1"/>
</dbReference>
<dbReference type="PANTHER" id="PTHR34183">
    <property type="entry name" value="ENDOLYTIC PEPTIDOGLYCAN TRANSGLYCOSYLASE RLPA"/>
    <property type="match status" value="1"/>
</dbReference>
<dbReference type="Proteomes" id="UP001483337">
    <property type="component" value="Chromosome"/>
</dbReference>